<gene>
    <name evidence="3" type="ORF">ENU66_04215</name>
</gene>
<proteinExistence type="predicted"/>
<organism evidence="3">
    <name type="scientific">candidate division WOR-3 bacterium</name>
    <dbReference type="NCBI Taxonomy" id="2052148"/>
    <lineage>
        <taxon>Bacteria</taxon>
        <taxon>Bacteria division WOR-3</taxon>
    </lineage>
</organism>
<keyword evidence="1" id="KW-0732">Signal</keyword>
<dbReference type="Gene3D" id="2.40.160.60">
    <property type="entry name" value="Outer membrane protein transport protein (OMPP1/FadL/TodX)"/>
    <property type="match status" value="1"/>
</dbReference>
<dbReference type="SUPFAM" id="SSF56935">
    <property type="entry name" value="Porins"/>
    <property type="match status" value="1"/>
</dbReference>
<evidence type="ECO:0000259" key="2">
    <source>
        <dbReference type="Pfam" id="PF19572"/>
    </source>
</evidence>
<name>A0A7V4E4D7_UNCW3</name>
<accession>A0A7V4E4D7</accession>
<reference evidence="3" key="1">
    <citation type="journal article" date="2020" name="mSystems">
        <title>Genome- and Community-Level Interaction Insights into Carbon Utilization and Element Cycling Functions of Hydrothermarchaeota in Hydrothermal Sediment.</title>
        <authorList>
            <person name="Zhou Z."/>
            <person name="Liu Y."/>
            <person name="Xu W."/>
            <person name="Pan J."/>
            <person name="Luo Z.H."/>
            <person name="Li M."/>
        </authorList>
    </citation>
    <scope>NUCLEOTIDE SEQUENCE [LARGE SCALE GENOMIC DNA]</scope>
    <source>
        <strain evidence="3">SpSt-69</strain>
    </source>
</reference>
<evidence type="ECO:0000256" key="1">
    <source>
        <dbReference type="SAM" id="SignalP"/>
    </source>
</evidence>
<evidence type="ECO:0000313" key="3">
    <source>
        <dbReference type="EMBL" id="HGL17515.1"/>
    </source>
</evidence>
<dbReference type="InterPro" id="IPR045741">
    <property type="entry name" value="PorV"/>
</dbReference>
<dbReference type="NCBIfam" id="NF033709">
    <property type="entry name" value="PorV_fam"/>
    <property type="match status" value="1"/>
</dbReference>
<dbReference type="EMBL" id="DTDJ01000028">
    <property type="protein sequence ID" value="HGL17515.1"/>
    <property type="molecule type" value="Genomic_DNA"/>
</dbReference>
<protein>
    <submittedName>
        <fullName evidence="3">PorV/PorQ family protein</fullName>
    </submittedName>
</protein>
<comment type="caution">
    <text evidence="3">The sequence shown here is derived from an EMBL/GenBank/DDBJ whole genome shotgun (WGS) entry which is preliminary data.</text>
</comment>
<feature type="signal peptide" evidence="1">
    <location>
        <begin position="1"/>
        <end position="21"/>
    </location>
</feature>
<feature type="chain" id="PRO_5031438480" evidence="1">
    <location>
        <begin position="22"/>
        <end position="344"/>
    </location>
</feature>
<dbReference type="Pfam" id="PF19572">
    <property type="entry name" value="PorV"/>
    <property type="match status" value="1"/>
</dbReference>
<sequence>MTKQLKKIVLFLAFLAGIANADSFDAGVPFLMIFPSPRATGMAAAFSTIADDPSATYYNPAGLGLVRKGEVMVVHTPWLRGLAPDMYHEFTAFTYPLPVGTIGGNIIFLYYGKIEGVSDDVYLGTWAPYDFQFQLSYGYKINDNLSVGGNIKFIHSFLAPEDILYQATGIEGGGSGTTFAVGAGLLFRKPFTMGSNNPEFRYSLFFDNFGPGLVLTSTGERDPLPYHVKTGVALIPINIKNHKLTLALELTKILVNIASDYRDKGISYVLDDAWKHAGLEYTLFDLASLRFGYFHDQLGARKGITFGFGVKFKGFSIDVSDDHYIYSFKQGLNVRYGLSYAFKF</sequence>
<dbReference type="AlphaFoldDB" id="A0A7V4E4D7"/>
<feature type="domain" description="Type IX secretion system protein PorV" evidence="2">
    <location>
        <begin position="24"/>
        <end position="257"/>
    </location>
</feature>